<dbReference type="AlphaFoldDB" id="A0A8T9MYS9"/>
<accession>A0A8T9MYS9</accession>
<evidence type="ECO:0000313" key="3">
    <source>
        <dbReference type="EMBL" id="UOP05638.1"/>
    </source>
</evidence>
<dbReference type="Pfam" id="PF09718">
    <property type="entry name" value="Tape_meas_lam_C"/>
    <property type="match status" value="1"/>
</dbReference>
<reference evidence="3" key="1">
    <citation type="submission" date="2021-12" db="EMBL/GenBank/DDBJ databases">
        <authorList>
            <person name="Veyrier F.J."/>
        </authorList>
    </citation>
    <scope>NUCLEOTIDE SEQUENCE</scope>
    <source>
        <strain evidence="3">17694</strain>
    </source>
</reference>
<evidence type="ECO:0000313" key="4">
    <source>
        <dbReference type="Proteomes" id="UP000831534"/>
    </source>
</evidence>
<dbReference type="EMBL" id="CP091521">
    <property type="protein sequence ID" value="UOP05638.1"/>
    <property type="molecule type" value="Genomic_DNA"/>
</dbReference>
<reference evidence="3" key="2">
    <citation type="journal article" date="2022" name="Res Sq">
        <title>Evolution of multicellular longitudinally dividing oral cavity symbionts (Neisseriaceae).</title>
        <authorList>
            <person name="Nyongesa S."/>
            <person name="Weber P."/>
            <person name="Bernet E."/>
            <person name="Pullido F."/>
            <person name="Nieckarz M."/>
            <person name="Delaby M."/>
            <person name="Nieves C."/>
            <person name="Viehboeck T."/>
            <person name="Krause N."/>
            <person name="Rivera-Millot A."/>
            <person name="Nakamura A."/>
            <person name="Vischer N."/>
            <person name="VanNieuwenhze M."/>
            <person name="Brun Y."/>
            <person name="Cava F."/>
            <person name="Bulgheresi S."/>
            <person name="Veyrier F."/>
        </authorList>
    </citation>
    <scope>NUCLEOTIDE SEQUENCE</scope>
    <source>
        <strain evidence="3">17694</strain>
    </source>
</reference>
<sequence length="119" mass="13546">MREQVTGLVVNSAGRMSDALADFVATGKTDFRSFAQSVLQDISKMTVKMAVFNAMKYAGQSMAGQGGWVGALVPCDVGRLFTRRLHGRRRQIRTRRHCPQRRIRLKPRKRPTARRRSRD</sequence>
<protein>
    <recommendedName>
        <fullName evidence="2">Bacteriophage tail tape measure C-terminal domain-containing protein</fullName>
    </recommendedName>
</protein>
<feature type="region of interest" description="Disordered" evidence="1">
    <location>
        <begin position="91"/>
        <end position="119"/>
    </location>
</feature>
<organism evidence="3 4">
    <name type="scientific">Conchiformibius kuhniae</name>
    <dbReference type="NCBI Taxonomy" id="211502"/>
    <lineage>
        <taxon>Bacteria</taxon>
        <taxon>Pseudomonadati</taxon>
        <taxon>Pseudomonadota</taxon>
        <taxon>Betaproteobacteria</taxon>
        <taxon>Neisseriales</taxon>
        <taxon>Neisseriaceae</taxon>
        <taxon>Conchiformibius</taxon>
    </lineage>
</organism>
<evidence type="ECO:0000259" key="2">
    <source>
        <dbReference type="Pfam" id="PF09718"/>
    </source>
</evidence>
<name>A0A8T9MYS9_9NEIS</name>
<proteinExistence type="predicted"/>
<evidence type="ECO:0000256" key="1">
    <source>
        <dbReference type="SAM" id="MobiDB-lite"/>
    </source>
</evidence>
<dbReference type="Proteomes" id="UP000831534">
    <property type="component" value="Chromosome"/>
</dbReference>
<keyword evidence="4" id="KW-1185">Reference proteome</keyword>
<dbReference type="InterPro" id="IPR006431">
    <property type="entry name" value="Phage_tape_meas_C"/>
</dbReference>
<gene>
    <name evidence="3" type="ORF">LVJ77_03870</name>
</gene>
<feature type="domain" description="Bacteriophage tail tape measure C-terminal" evidence="2">
    <location>
        <begin position="3"/>
        <end position="55"/>
    </location>
</feature>